<evidence type="ECO:0000313" key="2">
    <source>
        <dbReference type="EMBL" id="KAH9374516.1"/>
    </source>
</evidence>
<evidence type="ECO:0000313" key="3">
    <source>
        <dbReference type="Proteomes" id="UP000821853"/>
    </source>
</evidence>
<comment type="caution">
    <text evidence="2">The sequence shown here is derived from an EMBL/GenBank/DDBJ whole genome shotgun (WGS) entry which is preliminary data.</text>
</comment>
<accession>A0A9J6GJE9</accession>
<feature type="region of interest" description="Disordered" evidence="1">
    <location>
        <begin position="217"/>
        <end position="238"/>
    </location>
</feature>
<keyword evidence="3" id="KW-1185">Reference proteome</keyword>
<dbReference type="EMBL" id="JABSTR010000006">
    <property type="protein sequence ID" value="KAH9374516.1"/>
    <property type="molecule type" value="Genomic_DNA"/>
</dbReference>
<dbReference type="VEuPathDB" id="VectorBase:HLOH_065304"/>
<name>A0A9J6GJE9_HAELO</name>
<reference evidence="2 3" key="1">
    <citation type="journal article" date="2020" name="Cell">
        <title>Large-Scale Comparative Analyses of Tick Genomes Elucidate Their Genetic Diversity and Vector Capacities.</title>
        <authorList>
            <consortium name="Tick Genome and Microbiome Consortium (TIGMIC)"/>
            <person name="Jia N."/>
            <person name="Wang J."/>
            <person name="Shi W."/>
            <person name="Du L."/>
            <person name="Sun Y."/>
            <person name="Zhan W."/>
            <person name="Jiang J.F."/>
            <person name="Wang Q."/>
            <person name="Zhang B."/>
            <person name="Ji P."/>
            <person name="Bell-Sakyi L."/>
            <person name="Cui X.M."/>
            <person name="Yuan T.T."/>
            <person name="Jiang B.G."/>
            <person name="Yang W.F."/>
            <person name="Lam T.T."/>
            <person name="Chang Q.C."/>
            <person name="Ding S.J."/>
            <person name="Wang X.J."/>
            <person name="Zhu J.G."/>
            <person name="Ruan X.D."/>
            <person name="Zhao L."/>
            <person name="Wei J.T."/>
            <person name="Ye R.Z."/>
            <person name="Que T.C."/>
            <person name="Du C.H."/>
            <person name="Zhou Y.H."/>
            <person name="Cheng J.X."/>
            <person name="Dai P.F."/>
            <person name="Guo W.B."/>
            <person name="Han X.H."/>
            <person name="Huang E.J."/>
            <person name="Li L.F."/>
            <person name="Wei W."/>
            <person name="Gao Y.C."/>
            <person name="Liu J.Z."/>
            <person name="Shao H.Z."/>
            <person name="Wang X."/>
            <person name="Wang C.C."/>
            <person name="Yang T.C."/>
            <person name="Huo Q.B."/>
            <person name="Li W."/>
            <person name="Chen H.Y."/>
            <person name="Chen S.E."/>
            <person name="Zhou L.G."/>
            <person name="Ni X.B."/>
            <person name="Tian J.H."/>
            <person name="Sheng Y."/>
            <person name="Liu T."/>
            <person name="Pan Y.S."/>
            <person name="Xia L.Y."/>
            <person name="Li J."/>
            <person name="Zhao F."/>
            <person name="Cao W.C."/>
        </authorList>
    </citation>
    <scope>NUCLEOTIDE SEQUENCE [LARGE SCALE GENOMIC DNA]</scope>
    <source>
        <strain evidence="2">HaeL-2018</strain>
    </source>
</reference>
<dbReference type="AlphaFoldDB" id="A0A9J6GJE9"/>
<organism evidence="2 3">
    <name type="scientific">Haemaphysalis longicornis</name>
    <name type="common">Bush tick</name>
    <dbReference type="NCBI Taxonomy" id="44386"/>
    <lineage>
        <taxon>Eukaryota</taxon>
        <taxon>Metazoa</taxon>
        <taxon>Ecdysozoa</taxon>
        <taxon>Arthropoda</taxon>
        <taxon>Chelicerata</taxon>
        <taxon>Arachnida</taxon>
        <taxon>Acari</taxon>
        <taxon>Parasitiformes</taxon>
        <taxon>Ixodida</taxon>
        <taxon>Ixodoidea</taxon>
        <taxon>Ixodidae</taxon>
        <taxon>Haemaphysalinae</taxon>
        <taxon>Haemaphysalis</taxon>
    </lineage>
</organism>
<feature type="compositionally biased region" description="Low complexity" evidence="1">
    <location>
        <begin position="24"/>
        <end position="34"/>
    </location>
</feature>
<protein>
    <submittedName>
        <fullName evidence="2">Uncharacterized protein</fullName>
    </submittedName>
</protein>
<proteinExistence type="predicted"/>
<sequence length="238" mass="25734">MKELALRQALRAARLEGMLRGESQQQPQNALQTQTEGGQAGLERLAEAIQESSAAGALSVRKGGDRKATYKLVGVDPGVGTTDIIPQLFAQNELEGQAEECAILKDFVGRGGARTVIISVPQQVGRQLRARQKVHVGWAVCAVYLSPNLPRAERRNCPACRRQGRQADRERSMSSAWCPVYREFTWDPIQGQLRQVAAKGASLTDYDGSAAALLARRGTHGGQQDTPGCISRSTGSRP</sequence>
<evidence type="ECO:0000256" key="1">
    <source>
        <dbReference type="SAM" id="MobiDB-lite"/>
    </source>
</evidence>
<gene>
    <name evidence="2" type="ORF">HPB48_015800</name>
</gene>
<dbReference type="OrthoDB" id="6775559at2759"/>
<feature type="compositionally biased region" description="Polar residues" evidence="1">
    <location>
        <begin position="222"/>
        <end position="238"/>
    </location>
</feature>
<feature type="region of interest" description="Disordered" evidence="1">
    <location>
        <begin position="18"/>
        <end position="37"/>
    </location>
</feature>
<dbReference type="Proteomes" id="UP000821853">
    <property type="component" value="Chromosome 4"/>
</dbReference>